<gene>
    <name evidence="2" type="ORF">EC957_000903</name>
</gene>
<comment type="caution">
    <text evidence="2">The sequence shown here is derived from an EMBL/GenBank/DDBJ whole genome shotgun (WGS) entry which is preliminary data.</text>
</comment>
<sequence>MVYPHDVFNNAPGSTAAGPPLDRGSSSRGRLYGDFQHKARSSSRRAGVQETQVQGKRHRDSRRWGAGTFFETGSAFAGQISRAYERMTVEERELMIDNAKYLKYFTESSRKKPVIPPYIEVGAESPSRGAFRVCLDTDTFYLNSRRHLCKGSSLRNVDVIEEP</sequence>
<organism evidence="2 3">
    <name type="scientific">Mortierella hygrophila</name>
    <dbReference type="NCBI Taxonomy" id="979708"/>
    <lineage>
        <taxon>Eukaryota</taxon>
        <taxon>Fungi</taxon>
        <taxon>Fungi incertae sedis</taxon>
        <taxon>Mucoromycota</taxon>
        <taxon>Mortierellomycotina</taxon>
        <taxon>Mortierellomycetes</taxon>
        <taxon>Mortierellales</taxon>
        <taxon>Mortierellaceae</taxon>
        <taxon>Mortierella</taxon>
    </lineage>
</organism>
<dbReference type="AlphaFoldDB" id="A0A9P6F6W3"/>
<dbReference type="EMBL" id="JAAAXW010000114">
    <property type="protein sequence ID" value="KAF9543392.1"/>
    <property type="molecule type" value="Genomic_DNA"/>
</dbReference>
<accession>A0A9P6F6W3</accession>
<evidence type="ECO:0000313" key="2">
    <source>
        <dbReference type="EMBL" id="KAF9543392.1"/>
    </source>
</evidence>
<evidence type="ECO:0000313" key="3">
    <source>
        <dbReference type="Proteomes" id="UP000723463"/>
    </source>
</evidence>
<evidence type="ECO:0000256" key="1">
    <source>
        <dbReference type="SAM" id="MobiDB-lite"/>
    </source>
</evidence>
<reference evidence="2" key="1">
    <citation type="journal article" date="2020" name="Fungal Divers.">
        <title>Resolving the Mortierellaceae phylogeny through synthesis of multi-gene phylogenetics and phylogenomics.</title>
        <authorList>
            <person name="Vandepol N."/>
            <person name="Liber J."/>
            <person name="Desiro A."/>
            <person name="Na H."/>
            <person name="Kennedy M."/>
            <person name="Barry K."/>
            <person name="Grigoriev I.V."/>
            <person name="Miller A.N."/>
            <person name="O'Donnell K."/>
            <person name="Stajich J.E."/>
            <person name="Bonito G."/>
        </authorList>
    </citation>
    <scope>NUCLEOTIDE SEQUENCE</scope>
    <source>
        <strain evidence="2">NRRL 2591</strain>
    </source>
</reference>
<protein>
    <submittedName>
        <fullName evidence="2">Uncharacterized protein</fullName>
    </submittedName>
</protein>
<feature type="region of interest" description="Disordered" evidence="1">
    <location>
        <begin position="1"/>
        <end position="64"/>
    </location>
</feature>
<keyword evidence="3" id="KW-1185">Reference proteome</keyword>
<proteinExistence type="predicted"/>
<name>A0A9P6F6W3_9FUNG</name>
<dbReference type="Proteomes" id="UP000723463">
    <property type="component" value="Unassembled WGS sequence"/>
</dbReference>